<gene>
    <name evidence="2" type="ORF">NITGR_280075</name>
</gene>
<protein>
    <submittedName>
        <fullName evidence="2">Uncharacterized protein</fullName>
    </submittedName>
</protein>
<accession>M1YXD9</accession>
<feature type="transmembrane region" description="Helical" evidence="1">
    <location>
        <begin position="38"/>
        <end position="61"/>
    </location>
</feature>
<keyword evidence="3" id="KW-1185">Reference proteome</keyword>
<keyword evidence="1" id="KW-0472">Membrane</keyword>
<dbReference type="Proteomes" id="UP000011704">
    <property type="component" value="Unassembled WGS sequence"/>
</dbReference>
<dbReference type="RefSeq" id="WP_005007745.1">
    <property type="nucleotide sequence ID" value="NZ_HG422173.1"/>
</dbReference>
<dbReference type="EMBL" id="CAQJ01000031">
    <property type="protein sequence ID" value="CCQ90359.1"/>
    <property type="molecule type" value="Genomic_DNA"/>
</dbReference>
<organism evidence="2 3">
    <name type="scientific">Nitrospina gracilis (strain 3/211)</name>
    <dbReference type="NCBI Taxonomy" id="1266370"/>
    <lineage>
        <taxon>Bacteria</taxon>
        <taxon>Pseudomonadati</taxon>
        <taxon>Nitrospinota/Tectimicrobiota group</taxon>
        <taxon>Nitrospinota</taxon>
        <taxon>Nitrospinia</taxon>
        <taxon>Nitrospinales</taxon>
        <taxon>Nitrospinaceae</taxon>
        <taxon>Nitrospina</taxon>
    </lineage>
</organism>
<dbReference type="STRING" id="1266370.NITGR_280075"/>
<proteinExistence type="predicted"/>
<keyword evidence="1" id="KW-1133">Transmembrane helix</keyword>
<name>M1YXD9_NITG3</name>
<evidence type="ECO:0000313" key="3">
    <source>
        <dbReference type="Proteomes" id="UP000011704"/>
    </source>
</evidence>
<sequence>MKAKRVKIILLVVGGGIYAVWAWRGPIHALELKYGESGFTWGLLVFGVLIPYLVYFITGLFKPDTPKE</sequence>
<comment type="caution">
    <text evidence="2">The sequence shown here is derived from an EMBL/GenBank/DDBJ whole genome shotgun (WGS) entry which is preliminary data.</text>
</comment>
<dbReference type="HOGENOM" id="CLU_2789695_0_0_0"/>
<evidence type="ECO:0000313" key="2">
    <source>
        <dbReference type="EMBL" id="CCQ90359.1"/>
    </source>
</evidence>
<evidence type="ECO:0000256" key="1">
    <source>
        <dbReference type="SAM" id="Phobius"/>
    </source>
</evidence>
<dbReference type="OrthoDB" id="5116782at2"/>
<reference evidence="2 3" key="1">
    <citation type="journal article" date="2013" name="Front. Microbiol.">
        <title>The genome of Nitrospina gracilis illuminates the metabolism and evolution of the major marine nitrite oxidizer.</title>
        <authorList>
            <person name="Luecker S."/>
            <person name="Nowka B."/>
            <person name="Rattei T."/>
            <person name="Spieck E."/>
            <person name="and Daims H."/>
        </authorList>
    </citation>
    <scope>NUCLEOTIDE SEQUENCE [LARGE SCALE GENOMIC DNA]</scope>
    <source>
        <strain evidence="2 3">3/211</strain>
    </source>
</reference>
<keyword evidence="1" id="KW-0812">Transmembrane</keyword>
<dbReference type="InParanoid" id="M1YXD9"/>
<dbReference type="AlphaFoldDB" id="M1YXD9"/>